<gene>
    <name evidence="6" type="ORF">BM536_010735</name>
</gene>
<dbReference type="NCBIfam" id="TIGR01426">
    <property type="entry name" value="MGT"/>
    <property type="match status" value="1"/>
</dbReference>
<reference evidence="7" key="1">
    <citation type="submission" date="2016-11" db="EMBL/GenBank/DDBJ databases">
        <authorList>
            <person name="Schniete J.K."/>
            <person name="Salih T."/>
            <person name="Algora Gallardo L."/>
            <person name="Martinez Fernandez S."/>
            <person name="Herron P.R."/>
        </authorList>
    </citation>
    <scope>NUCLEOTIDE SEQUENCE [LARGE SCALE GENOMIC DNA]</scope>
    <source>
        <strain evidence="7">DSM 41896</strain>
    </source>
</reference>
<sequence length="401" mass="44252">MHSSRLGRPLRIAMFNAAAPGHIYTSLEVIRELAARGHRVTYAIPEKYADIVSSVGAEPRLYHCTLGMDTGDWLKKGPVGCMEAGLADSMQALPQLAAAYADDDPPDLVLYDWLTPYARILARRWGVPAVMLAQMSSWEPTEEQRAEAALYSSDPRHEAHERRYRDWLDQQGFADMAVYTFANEPDRSLGLIPRFLQPYADRIDPAVHTFVGACLGDRSHQGGWERPPGMAEADRLLLITLGTSYSDEPGFFETCVEAFGNLPGWHVVLHVWRDSDRAALGTVPANIEVHGRIPQLAILRQADAFISRGGMGAVLEALDCEVPMVTIPRGADQFLNSQTLRELGVAREIPAEEVTAEALRSAVTGLVDDPEVADRLSRLKEEMVQEGGARRAADLLEAEVR</sequence>
<dbReference type="InterPro" id="IPR028098">
    <property type="entry name" value="Glyco_trans_4-like_N"/>
</dbReference>
<reference evidence="6 7" key="2">
    <citation type="submission" date="2017-02" db="EMBL/GenBank/DDBJ databases">
        <title>Draft genome sequence of Streptomyces phaeoluteigriseus type strain DSM41896.</title>
        <authorList>
            <person name="Salih T.S."/>
            <person name="Algora Gallardo L."/>
            <person name="Melo Santos T."/>
            <person name="Filgueira Martinez S."/>
            <person name="Herron P.R."/>
        </authorList>
    </citation>
    <scope>NUCLEOTIDE SEQUENCE [LARGE SCALE GENOMIC DNA]</scope>
    <source>
        <strain evidence="6 7">DSM 41896</strain>
    </source>
</reference>
<comment type="caution">
    <text evidence="6">The sequence shown here is derived from an EMBL/GenBank/DDBJ whole genome shotgun (WGS) entry which is preliminary data.</text>
</comment>
<comment type="similarity">
    <text evidence="1">Belongs to the UDP-glycosyltransferase family.</text>
</comment>
<dbReference type="InterPro" id="IPR002213">
    <property type="entry name" value="UDP_glucos_trans"/>
</dbReference>
<dbReference type="RefSeq" id="WP_073492837.1">
    <property type="nucleotide sequence ID" value="NZ_MPOH02000009.1"/>
</dbReference>
<organism evidence="6 7">
    <name type="scientific">Streptomyces phaeoluteigriseus</name>
    <dbReference type="NCBI Taxonomy" id="114686"/>
    <lineage>
        <taxon>Bacteria</taxon>
        <taxon>Bacillati</taxon>
        <taxon>Actinomycetota</taxon>
        <taxon>Actinomycetes</taxon>
        <taxon>Kitasatosporales</taxon>
        <taxon>Streptomycetaceae</taxon>
        <taxon>Streptomyces</taxon>
        <taxon>Streptomyces aurantiacus group</taxon>
    </lineage>
</organism>
<evidence type="ECO:0000259" key="4">
    <source>
        <dbReference type="Pfam" id="PF06722"/>
    </source>
</evidence>
<dbReference type="InterPro" id="IPR010610">
    <property type="entry name" value="EryCIII-like_C"/>
</dbReference>
<dbReference type="GO" id="GO:0016758">
    <property type="term" value="F:hexosyltransferase activity"/>
    <property type="evidence" value="ECO:0007669"/>
    <property type="project" value="InterPro"/>
</dbReference>
<dbReference type="STRING" id="114686.BM536_010735"/>
<evidence type="ECO:0000256" key="2">
    <source>
        <dbReference type="ARBA" id="ARBA00022676"/>
    </source>
</evidence>
<dbReference type="Pfam" id="PF13579">
    <property type="entry name" value="Glyco_trans_4_4"/>
    <property type="match status" value="1"/>
</dbReference>
<feature type="domain" description="Glycosyltransferase subfamily 4-like N-terminal" evidence="5">
    <location>
        <begin position="26"/>
        <end position="172"/>
    </location>
</feature>
<evidence type="ECO:0000256" key="1">
    <source>
        <dbReference type="ARBA" id="ARBA00009995"/>
    </source>
</evidence>
<dbReference type="PANTHER" id="PTHR48050">
    <property type="entry name" value="STEROL 3-BETA-GLUCOSYLTRANSFERASE"/>
    <property type="match status" value="1"/>
</dbReference>
<dbReference type="PANTHER" id="PTHR48050:SF13">
    <property type="entry name" value="STEROL 3-BETA-GLUCOSYLTRANSFERASE UGT80A2"/>
    <property type="match status" value="1"/>
</dbReference>
<accession>A0A1V6MWL4</accession>
<dbReference type="SUPFAM" id="SSF53756">
    <property type="entry name" value="UDP-Glycosyltransferase/glycogen phosphorylase"/>
    <property type="match status" value="1"/>
</dbReference>
<dbReference type="AlphaFoldDB" id="A0A1V6MWL4"/>
<dbReference type="EMBL" id="MPOH02000009">
    <property type="protein sequence ID" value="OQD56725.1"/>
    <property type="molecule type" value="Genomic_DNA"/>
</dbReference>
<dbReference type="CDD" id="cd03784">
    <property type="entry name" value="GT1_Gtf-like"/>
    <property type="match status" value="1"/>
</dbReference>
<dbReference type="Proteomes" id="UP000184286">
    <property type="component" value="Unassembled WGS sequence"/>
</dbReference>
<dbReference type="FunFam" id="3.40.50.2000:FF:000072">
    <property type="entry name" value="Glycosyl transferase"/>
    <property type="match status" value="1"/>
</dbReference>
<evidence type="ECO:0000313" key="6">
    <source>
        <dbReference type="EMBL" id="OQD56725.1"/>
    </source>
</evidence>
<evidence type="ECO:0000256" key="3">
    <source>
        <dbReference type="ARBA" id="ARBA00022679"/>
    </source>
</evidence>
<proteinExistence type="inferred from homology"/>
<keyword evidence="2" id="KW-0328">Glycosyltransferase</keyword>
<dbReference type="InterPro" id="IPR006326">
    <property type="entry name" value="UDPGT_MGT-like"/>
</dbReference>
<evidence type="ECO:0000259" key="5">
    <source>
        <dbReference type="Pfam" id="PF13579"/>
    </source>
</evidence>
<feature type="domain" description="Erythromycin biosynthesis protein CIII-like C-terminal" evidence="4">
    <location>
        <begin position="268"/>
        <end position="386"/>
    </location>
</feature>
<dbReference type="InterPro" id="IPR050426">
    <property type="entry name" value="Glycosyltransferase_28"/>
</dbReference>
<evidence type="ECO:0000313" key="7">
    <source>
        <dbReference type="Proteomes" id="UP000184286"/>
    </source>
</evidence>
<protein>
    <submittedName>
        <fullName evidence="6">Uncharacterized protein</fullName>
    </submittedName>
</protein>
<dbReference type="GO" id="GO:0008194">
    <property type="term" value="F:UDP-glycosyltransferase activity"/>
    <property type="evidence" value="ECO:0007669"/>
    <property type="project" value="InterPro"/>
</dbReference>
<dbReference type="Gene3D" id="3.40.50.2000">
    <property type="entry name" value="Glycogen Phosphorylase B"/>
    <property type="match status" value="2"/>
</dbReference>
<name>A0A1V6MWL4_9ACTN</name>
<keyword evidence="3" id="KW-0808">Transferase</keyword>
<dbReference type="GO" id="GO:0017000">
    <property type="term" value="P:antibiotic biosynthetic process"/>
    <property type="evidence" value="ECO:0007669"/>
    <property type="project" value="UniProtKB-ARBA"/>
</dbReference>
<dbReference type="Pfam" id="PF06722">
    <property type="entry name" value="EryCIII-like_C"/>
    <property type="match status" value="1"/>
</dbReference>